<keyword evidence="8 12" id="KW-0406">Ion transport</keyword>
<evidence type="ECO:0000256" key="8">
    <source>
        <dbReference type="ARBA" id="ARBA00023065"/>
    </source>
</evidence>
<dbReference type="InterPro" id="IPR001873">
    <property type="entry name" value="ENaC"/>
</dbReference>
<evidence type="ECO:0000256" key="6">
    <source>
        <dbReference type="ARBA" id="ARBA00022989"/>
    </source>
</evidence>
<evidence type="ECO:0000256" key="11">
    <source>
        <dbReference type="ARBA" id="ARBA00023303"/>
    </source>
</evidence>
<dbReference type="PANTHER" id="PTHR11690">
    <property type="entry name" value="AMILORIDE-SENSITIVE SODIUM CHANNEL-RELATED"/>
    <property type="match status" value="1"/>
</dbReference>
<keyword evidence="4 12" id="KW-0894">Sodium channel</keyword>
<keyword evidence="3 12" id="KW-0813">Transport</keyword>
<comment type="subcellular location">
    <subcellularLocation>
        <location evidence="1">Membrane</location>
        <topology evidence="1">Multi-pass membrane protein</topology>
    </subcellularLocation>
</comment>
<organism evidence="14 15">
    <name type="scientific">Caerostris extrusa</name>
    <name type="common">Bark spider</name>
    <name type="synonym">Caerostris bankana</name>
    <dbReference type="NCBI Taxonomy" id="172846"/>
    <lineage>
        <taxon>Eukaryota</taxon>
        <taxon>Metazoa</taxon>
        <taxon>Ecdysozoa</taxon>
        <taxon>Arthropoda</taxon>
        <taxon>Chelicerata</taxon>
        <taxon>Arachnida</taxon>
        <taxon>Araneae</taxon>
        <taxon>Araneomorphae</taxon>
        <taxon>Entelegynae</taxon>
        <taxon>Araneoidea</taxon>
        <taxon>Araneidae</taxon>
        <taxon>Caerostris</taxon>
    </lineage>
</organism>
<evidence type="ECO:0000256" key="9">
    <source>
        <dbReference type="ARBA" id="ARBA00023136"/>
    </source>
</evidence>
<keyword evidence="15" id="KW-1185">Reference proteome</keyword>
<keyword evidence="5 12" id="KW-0812">Transmembrane</keyword>
<dbReference type="Proteomes" id="UP001054945">
    <property type="component" value="Unassembled WGS sequence"/>
</dbReference>
<dbReference type="PANTHER" id="PTHR11690:SF248">
    <property type="entry name" value="PICKPOCKET 17, ISOFORM A"/>
    <property type="match status" value="1"/>
</dbReference>
<keyword evidence="7" id="KW-0915">Sodium</keyword>
<dbReference type="AlphaFoldDB" id="A0AAV4N0I1"/>
<keyword evidence="9 13" id="KW-0472">Membrane</keyword>
<protein>
    <submittedName>
        <fullName evidence="14">Uncharacterized protein</fullName>
    </submittedName>
</protein>
<evidence type="ECO:0000256" key="5">
    <source>
        <dbReference type="ARBA" id="ARBA00022692"/>
    </source>
</evidence>
<gene>
    <name evidence="14" type="primary">asic-1</name>
    <name evidence="14" type="ORF">CEXT_633071</name>
</gene>
<dbReference type="PRINTS" id="PR01078">
    <property type="entry name" value="AMINACHANNEL"/>
</dbReference>
<name>A0AAV4N0I1_CAEEX</name>
<dbReference type="GO" id="GO:0015280">
    <property type="term" value="F:ligand-gated sodium channel activity"/>
    <property type="evidence" value="ECO:0007669"/>
    <property type="project" value="TreeGrafter"/>
</dbReference>
<evidence type="ECO:0000256" key="13">
    <source>
        <dbReference type="SAM" id="Phobius"/>
    </source>
</evidence>
<evidence type="ECO:0000256" key="2">
    <source>
        <dbReference type="ARBA" id="ARBA00007193"/>
    </source>
</evidence>
<evidence type="ECO:0000256" key="10">
    <source>
        <dbReference type="ARBA" id="ARBA00023201"/>
    </source>
</evidence>
<evidence type="ECO:0000256" key="12">
    <source>
        <dbReference type="RuleBase" id="RU000679"/>
    </source>
</evidence>
<evidence type="ECO:0000256" key="4">
    <source>
        <dbReference type="ARBA" id="ARBA00022461"/>
    </source>
</evidence>
<keyword evidence="11 12" id="KW-0407">Ion channel</keyword>
<evidence type="ECO:0000256" key="7">
    <source>
        <dbReference type="ARBA" id="ARBA00023053"/>
    </source>
</evidence>
<evidence type="ECO:0000256" key="1">
    <source>
        <dbReference type="ARBA" id="ARBA00004141"/>
    </source>
</evidence>
<evidence type="ECO:0000256" key="3">
    <source>
        <dbReference type="ARBA" id="ARBA00022448"/>
    </source>
</evidence>
<dbReference type="GO" id="GO:0005886">
    <property type="term" value="C:plasma membrane"/>
    <property type="evidence" value="ECO:0007669"/>
    <property type="project" value="TreeGrafter"/>
</dbReference>
<accession>A0AAV4N0I1</accession>
<evidence type="ECO:0000313" key="14">
    <source>
        <dbReference type="EMBL" id="GIX77022.1"/>
    </source>
</evidence>
<dbReference type="Gene3D" id="2.60.470.10">
    <property type="entry name" value="Acid-sensing ion channels like domains"/>
    <property type="match status" value="1"/>
</dbReference>
<sequence>MLASAGSSKGLELILHVVPEEYVSISHTIGMRIVIHNPMDNADPEGNGINIFPGYETDISLSQTVIRRLPAPYKDKCVSYADNLFQQSQTQCMQDCIQKYNYKQCGCVEPSLPTKFHLKRCTVKNTTELCCLDAVLNNLAVHGVDCNCPFPCLTTFYNERLTMAKWPSKAFFLKGMHKSSGEDIKTFRKSHAKVRISFSTLAMIAYEQKPVFLESEIFSHLGGEMGLWLGLSLIAVFEFLEAFLCFCNHKIYKLRT</sequence>
<reference evidence="14 15" key="1">
    <citation type="submission" date="2021-06" db="EMBL/GenBank/DDBJ databases">
        <title>Caerostris extrusa draft genome.</title>
        <authorList>
            <person name="Kono N."/>
            <person name="Arakawa K."/>
        </authorList>
    </citation>
    <scope>NUCLEOTIDE SEQUENCE [LARGE SCALE GENOMIC DNA]</scope>
</reference>
<keyword evidence="10 12" id="KW-0739">Sodium transport</keyword>
<dbReference type="EMBL" id="BPLR01020296">
    <property type="protein sequence ID" value="GIX77022.1"/>
    <property type="molecule type" value="Genomic_DNA"/>
</dbReference>
<feature type="transmembrane region" description="Helical" evidence="13">
    <location>
        <begin position="225"/>
        <end position="247"/>
    </location>
</feature>
<evidence type="ECO:0000313" key="15">
    <source>
        <dbReference type="Proteomes" id="UP001054945"/>
    </source>
</evidence>
<comment type="similarity">
    <text evidence="2 12">Belongs to the amiloride-sensitive sodium channel (TC 1.A.6) family.</text>
</comment>
<comment type="caution">
    <text evidence="14">The sequence shown here is derived from an EMBL/GenBank/DDBJ whole genome shotgun (WGS) entry which is preliminary data.</text>
</comment>
<proteinExistence type="inferred from homology"/>
<dbReference type="Pfam" id="PF00858">
    <property type="entry name" value="ASC"/>
    <property type="match status" value="1"/>
</dbReference>
<dbReference type="Gene3D" id="1.10.287.770">
    <property type="entry name" value="YojJ-like"/>
    <property type="match status" value="1"/>
</dbReference>
<keyword evidence="6 13" id="KW-1133">Transmembrane helix</keyword>